<proteinExistence type="predicted"/>
<feature type="transmembrane region" description="Helical" evidence="1">
    <location>
        <begin position="26"/>
        <end position="44"/>
    </location>
</feature>
<evidence type="ECO:0000313" key="2">
    <source>
        <dbReference type="EMBL" id="MDT3280464.1"/>
    </source>
</evidence>
<accession>A0ABU3FYK7</accession>
<keyword evidence="3" id="KW-1185">Reference proteome</keyword>
<reference evidence="2 3" key="1">
    <citation type="submission" date="2023-07" db="EMBL/GenBank/DDBJ databases">
        <title>Novel Shewanella species isolated from Baltic Sea sediments.</title>
        <authorList>
            <person name="Martin-Rodriguez A.J."/>
        </authorList>
    </citation>
    <scope>NUCLEOTIDE SEQUENCE [LARGE SCALE GENOMIC DNA]</scope>
    <source>
        <strain evidence="2 3">SP2S1-2</strain>
    </source>
</reference>
<evidence type="ECO:0000313" key="3">
    <source>
        <dbReference type="Proteomes" id="UP001249505"/>
    </source>
</evidence>
<protein>
    <recommendedName>
        <fullName evidence="4">PEP-CTERM sorting domain-containing protein</fullName>
    </recommendedName>
</protein>
<comment type="caution">
    <text evidence="2">The sequence shown here is derived from an EMBL/GenBank/DDBJ whole genome shotgun (WGS) entry which is preliminary data.</text>
</comment>
<gene>
    <name evidence="2" type="ORF">Q4Q50_09215</name>
</gene>
<keyword evidence="1" id="KW-0472">Membrane</keyword>
<name>A0ABU3FYK7_9GAMM</name>
<organism evidence="2 3">
    <name type="scientific">Shewanella scandinavica</name>
    <dbReference type="NCBI Taxonomy" id="3063538"/>
    <lineage>
        <taxon>Bacteria</taxon>
        <taxon>Pseudomonadati</taxon>
        <taxon>Pseudomonadota</taxon>
        <taxon>Gammaproteobacteria</taxon>
        <taxon>Alteromonadales</taxon>
        <taxon>Shewanellaceae</taxon>
        <taxon>Shewanella</taxon>
    </lineage>
</organism>
<dbReference type="RefSeq" id="WP_311899120.1">
    <property type="nucleotide sequence ID" value="NZ_JAUOES010000008.1"/>
</dbReference>
<evidence type="ECO:0000256" key="1">
    <source>
        <dbReference type="SAM" id="Phobius"/>
    </source>
</evidence>
<keyword evidence="1" id="KW-0812">Transmembrane</keyword>
<evidence type="ECO:0008006" key="4">
    <source>
        <dbReference type="Google" id="ProtNLM"/>
    </source>
</evidence>
<keyword evidence="1" id="KW-1133">Transmembrane helix</keyword>
<dbReference type="EMBL" id="JAUOES010000008">
    <property type="protein sequence ID" value="MDT3280464.1"/>
    <property type="molecule type" value="Genomic_DNA"/>
</dbReference>
<dbReference type="Proteomes" id="UP001249505">
    <property type="component" value="Unassembled WGS sequence"/>
</dbReference>
<sequence>MFSGLPSDFSVAVRTPDAVVVKIEPSQELVFIFAAVVIIAAAWVKRKI</sequence>